<dbReference type="RefSeq" id="WP_128321953.1">
    <property type="nucleotide sequence ID" value="NZ_QJRG01000033.1"/>
</dbReference>
<accession>A0A444A0M4</accession>
<dbReference type="SUPFAM" id="SSF55486">
    <property type="entry name" value="Metalloproteases ('zincins'), catalytic domain"/>
    <property type="match status" value="1"/>
</dbReference>
<protein>
    <submittedName>
        <fullName evidence="1">Uncharacterized protein</fullName>
    </submittedName>
</protein>
<name>A0A444A0M4_9PSED</name>
<gene>
    <name evidence="1" type="ORF">DM813_03145</name>
</gene>
<dbReference type="Proteomes" id="UP000288983">
    <property type="component" value="Unassembled WGS sequence"/>
</dbReference>
<evidence type="ECO:0000313" key="2">
    <source>
        <dbReference type="Proteomes" id="UP000288983"/>
    </source>
</evidence>
<comment type="caution">
    <text evidence="1">The sequence shown here is derived from an EMBL/GenBank/DDBJ whole genome shotgun (WGS) entry which is preliminary data.</text>
</comment>
<dbReference type="InterPro" id="IPR024079">
    <property type="entry name" value="MetalloPept_cat_dom_sf"/>
</dbReference>
<reference evidence="1 2" key="1">
    <citation type="submission" date="2018-06" db="EMBL/GenBank/DDBJ databases">
        <title>Bacteria isolated from soil of Wuhan.</title>
        <authorList>
            <person name="Wei X."/>
            <person name="Chunhua H."/>
        </authorList>
    </citation>
    <scope>NUCLEOTIDE SEQUENCE [LARGE SCALE GENOMIC DNA]</scope>
    <source>
        <strain evidence="2">xwS2</strain>
    </source>
</reference>
<dbReference type="AlphaFoldDB" id="A0A444A0M4"/>
<dbReference type="EMBL" id="QJRG01000033">
    <property type="protein sequence ID" value="RWU26842.1"/>
    <property type="molecule type" value="Genomic_DNA"/>
</dbReference>
<dbReference type="GO" id="GO:0008237">
    <property type="term" value="F:metallopeptidase activity"/>
    <property type="evidence" value="ECO:0007669"/>
    <property type="project" value="InterPro"/>
</dbReference>
<dbReference type="Gene3D" id="3.40.390.10">
    <property type="entry name" value="Collagenase (Catalytic Domain)"/>
    <property type="match status" value="1"/>
</dbReference>
<proteinExistence type="predicted"/>
<sequence>MTALRPLGILLALLFTLYLPSATAARSLVVWVYAHDDLADISDAQLNKDYFQHWIDEMRLITNHPIEVIFERNVPGITDITYSSMSAASLLAMFSNQSSDIDHQRERSPSYLNKSILLTKEPYDKSESGLLAGLAYVKQTTAIASLATFVAPAHELGHLFSATHNDAEVNFNGWFCETYTFETRLSLRSNCYRYSDKNRQNIADYINYYSS</sequence>
<dbReference type="OrthoDB" id="5951339at2"/>
<evidence type="ECO:0000313" key="1">
    <source>
        <dbReference type="EMBL" id="RWU26842.1"/>
    </source>
</evidence>
<organism evidence="1 2">
    <name type="scientific">Pseudomonas alkylphenolica</name>
    <dbReference type="NCBI Taxonomy" id="237609"/>
    <lineage>
        <taxon>Bacteria</taxon>
        <taxon>Pseudomonadati</taxon>
        <taxon>Pseudomonadota</taxon>
        <taxon>Gammaproteobacteria</taxon>
        <taxon>Pseudomonadales</taxon>
        <taxon>Pseudomonadaceae</taxon>
        <taxon>Pseudomonas</taxon>
    </lineage>
</organism>